<feature type="binding site" evidence="10">
    <location>
        <position position="277"/>
    </location>
    <ligand>
        <name>Ca(2+)</name>
        <dbReference type="ChEBI" id="CHEBI:29108"/>
        <label>4</label>
    </ligand>
</feature>
<comment type="cofactor">
    <cofactor evidence="10">
        <name>Zn(2+)</name>
        <dbReference type="ChEBI" id="CHEBI:29105"/>
    </cofactor>
    <text evidence="10">Binds 2 Zn(2+) ions per subunit.</text>
</comment>
<dbReference type="OrthoDB" id="406838at2759"/>
<keyword evidence="10" id="KW-0106">Calcium</keyword>
<proteinExistence type="inferred from homology"/>
<feature type="binding site" evidence="10">
    <location>
        <position position="217"/>
    </location>
    <ligand>
        <name>Ca(2+)</name>
        <dbReference type="ChEBI" id="CHEBI:29108"/>
        <label>4</label>
    </ligand>
</feature>
<feature type="binding site" evidence="10">
    <location>
        <position position="70"/>
    </location>
    <ligand>
        <name>Ca(2+)</name>
        <dbReference type="ChEBI" id="CHEBI:29108"/>
        <label>3</label>
    </ligand>
</feature>
<dbReference type="Gene3D" id="2.110.10.10">
    <property type="entry name" value="Hemopexin-like domain"/>
    <property type="match status" value="1"/>
</dbReference>
<evidence type="ECO:0000256" key="11">
    <source>
        <dbReference type="PROSITE-ProRule" id="PRU01011"/>
    </source>
</evidence>
<keyword evidence="4" id="KW-0677">Repeat</keyword>
<gene>
    <name evidence="15" type="ORF">HAZT_HAZT002594</name>
</gene>
<dbReference type="Pfam" id="PF00045">
    <property type="entry name" value="Hemopexin"/>
    <property type="match status" value="1"/>
</dbReference>
<keyword evidence="7" id="KW-0482">Metalloprotease</keyword>
<feature type="binding site" evidence="10">
    <location>
        <position position="89"/>
    </location>
    <ligand>
        <name>Ca(2+)</name>
        <dbReference type="ChEBI" id="CHEBI:29108"/>
        <label>2</label>
    </ligand>
</feature>
<feature type="binding site" evidence="10">
    <location>
        <position position="130"/>
    </location>
    <ligand>
        <name>Zn(2+)</name>
        <dbReference type="ChEBI" id="CHEBI:29105"/>
        <label>2</label>
        <note>catalytic</note>
    </ligand>
</feature>
<dbReference type="InterPro" id="IPR024079">
    <property type="entry name" value="MetalloPept_cat_dom_sf"/>
</dbReference>
<evidence type="ECO:0000256" key="4">
    <source>
        <dbReference type="ARBA" id="ARBA00022737"/>
    </source>
</evidence>
<dbReference type="SUPFAM" id="SSF55486">
    <property type="entry name" value="Metalloproteases ('zincins'), catalytic domain"/>
    <property type="match status" value="1"/>
</dbReference>
<evidence type="ECO:0000259" key="14">
    <source>
        <dbReference type="SMART" id="SM00235"/>
    </source>
</evidence>
<dbReference type="GO" id="GO:0005615">
    <property type="term" value="C:extracellular space"/>
    <property type="evidence" value="ECO:0007669"/>
    <property type="project" value="TreeGrafter"/>
</dbReference>
<dbReference type="InterPro" id="IPR021190">
    <property type="entry name" value="Pept_M10A"/>
</dbReference>
<evidence type="ECO:0000256" key="1">
    <source>
        <dbReference type="ARBA" id="ARBA00010370"/>
    </source>
</evidence>
<feature type="binding site" evidence="10">
    <location>
        <position position="63"/>
    </location>
    <ligand>
        <name>Zn(2+)</name>
        <dbReference type="ChEBI" id="CHEBI:29105"/>
        <label>1</label>
    </ligand>
</feature>
<feature type="binding site" evidence="10">
    <location>
        <position position="219"/>
    </location>
    <ligand>
        <name>Ca(2+)</name>
        <dbReference type="ChEBI" id="CHEBI:29108"/>
        <label>5</label>
    </ligand>
</feature>
<dbReference type="PRINTS" id="PR00138">
    <property type="entry name" value="MATRIXIN"/>
</dbReference>
<evidence type="ECO:0000256" key="3">
    <source>
        <dbReference type="ARBA" id="ARBA00022723"/>
    </source>
</evidence>
<name>A0A6A0H6E6_HYAAZ</name>
<feature type="domain" description="Peptidase metallopeptidase" evidence="14">
    <location>
        <begin position="17"/>
        <end position="166"/>
    </location>
</feature>
<dbReference type="PANTHER" id="PTHR10201:SF308">
    <property type="entry name" value="MATRIX METALLOPROTEINASE 2"/>
    <property type="match status" value="1"/>
</dbReference>
<reference evidence="15" key="3">
    <citation type="submission" date="2019-06" db="EMBL/GenBank/DDBJ databases">
        <authorList>
            <person name="Poynton C."/>
            <person name="Hasenbein S."/>
            <person name="Benoit J.B."/>
            <person name="Sepulveda M.S."/>
            <person name="Poelchau M.F."/>
            <person name="Murali S.C."/>
            <person name="Chen S."/>
            <person name="Glastad K.M."/>
            <person name="Werren J.H."/>
            <person name="Vineis J.H."/>
            <person name="Bowen J.L."/>
            <person name="Friedrich M."/>
            <person name="Jones J."/>
            <person name="Robertson H.M."/>
            <person name="Feyereisen R."/>
            <person name="Mechler-Hickson A."/>
            <person name="Mathers N."/>
            <person name="Lee C.E."/>
            <person name="Colbourne J.K."/>
            <person name="Biales A."/>
            <person name="Johnston J.S."/>
            <person name="Wellborn G.A."/>
            <person name="Rosendale A.J."/>
            <person name="Cridge A.G."/>
            <person name="Munoz-Torres M.C."/>
            <person name="Bain P.A."/>
            <person name="Manny A.R."/>
            <person name="Major K.M."/>
            <person name="Lambert F.N."/>
            <person name="Vulpe C.D."/>
            <person name="Tuck P."/>
            <person name="Blalock B.J."/>
            <person name="Lin Y.-Y."/>
            <person name="Smith M.E."/>
            <person name="Ochoa-Acuna H."/>
            <person name="Chen M.-J.M."/>
            <person name="Childers C.P."/>
            <person name="Qu J."/>
            <person name="Dugan S."/>
            <person name="Lee S.L."/>
            <person name="Chao H."/>
            <person name="Dinh H."/>
            <person name="Han Y."/>
            <person name="Doddapaneni H."/>
            <person name="Worley K.C."/>
            <person name="Muzny D.M."/>
            <person name="Gibbs R.A."/>
            <person name="Richards S."/>
        </authorList>
    </citation>
    <scope>NUCLEOTIDE SEQUENCE</scope>
    <source>
        <strain evidence="15">HAZT.00-mixed</strain>
        <tissue evidence="15">Whole organism</tissue>
    </source>
</reference>
<dbReference type="InterPro" id="IPR036375">
    <property type="entry name" value="Hemopexin-like_dom_sf"/>
</dbReference>
<dbReference type="PANTHER" id="PTHR10201">
    <property type="entry name" value="MATRIX METALLOPROTEINASE"/>
    <property type="match status" value="1"/>
</dbReference>
<dbReference type="GO" id="GO:0006508">
    <property type="term" value="P:proteolysis"/>
    <property type="evidence" value="ECO:0007669"/>
    <property type="project" value="UniProtKB-KW"/>
</dbReference>
<comment type="similarity">
    <text evidence="1">Belongs to the peptidase M10A family.</text>
</comment>
<comment type="caution">
    <text evidence="15">The sequence shown here is derived from an EMBL/GenBank/DDBJ whole genome shotgun (WGS) entry which is preliminary data.</text>
</comment>
<evidence type="ECO:0000256" key="13">
    <source>
        <dbReference type="SAM" id="Phobius"/>
    </source>
</evidence>
<keyword evidence="13" id="KW-0812">Transmembrane</keyword>
<dbReference type="Gene3D" id="3.40.390.10">
    <property type="entry name" value="Collagenase (Catalytic Domain)"/>
    <property type="match status" value="1"/>
</dbReference>
<dbReference type="AlphaFoldDB" id="A0A6A0H6E6"/>
<keyword evidence="13" id="KW-1133">Transmembrane helix</keyword>
<feature type="binding site" evidence="10">
    <location>
        <position position="93"/>
    </location>
    <ligand>
        <name>Ca(2+)</name>
        <dbReference type="ChEBI" id="CHEBI:29108"/>
        <label>3</label>
    </ligand>
</feature>
<dbReference type="GO" id="GO:0004222">
    <property type="term" value="F:metalloendopeptidase activity"/>
    <property type="evidence" value="ECO:0007669"/>
    <property type="project" value="InterPro"/>
</dbReference>
<evidence type="ECO:0000256" key="5">
    <source>
        <dbReference type="ARBA" id="ARBA00022801"/>
    </source>
</evidence>
<dbReference type="InterPro" id="IPR018487">
    <property type="entry name" value="Hemopexin-like_repeat"/>
</dbReference>
<evidence type="ECO:0000256" key="8">
    <source>
        <dbReference type="ARBA" id="ARBA00023145"/>
    </source>
</evidence>
<evidence type="ECO:0000313" key="15">
    <source>
        <dbReference type="EMBL" id="KAA0201316.1"/>
    </source>
</evidence>
<feature type="binding site" evidence="10">
    <location>
        <position position="91"/>
    </location>
    <ligand>
        <name>Zn(2+)</name>
        <dbReference type="ChEBI" id="CHEBI:29105"/>
        <label>1</label>
    </ligand>
</feature>
<feature type="binding site" evidence="10">
    <location>
        <position position="78"/>
    </location>
    <ligand>
        <name>Zn(2+)</name>
        <dbReference type="ChEBI" id="CHEBI:29105"/>
        <label>1</label>
    </ligand>
</feature>
<keyword evidence="13" id="KW-0472">Membrane</keyword>
<evidence type="ECO:0000256" key="6">
    <source>
        <dbReference type="ARBA" id="ARBA00022833"/>
    </source>
</evidence>
<feature type="transmembrane region" description="Helical" evidence="13">
    <location>
        <begin position="458"/>
        <end position="478"/>
    </location>
</feature>
<reference evidence="15" key="1">
    <citation type="submission" date="2014-08" db="EMBL/GenBank/DDBJ databases">
        <authorList>
            <person name="Murali S."/>
            <person name="Richards S."/>
            <person name="Bandaranaike D."/>
            <person name="Bellair M."/>
            <person name="Blankenburg K."/>
            <person name="Chao H."/>
            <person name="Dinh H."/>
            <person name="Doddapaneni H."/>
            <person name="Dugan-Rocha S."/>
            <person name="Elkadiri S."/>
            <person name="Gnanaolivu R."/>
            <person name="Hughes D."/>
            <person name="Lee S."/>
            <person name="Li M."/>
            <person name="Ming W."/>
            <person name="Munidasa M."/>
            <person name="Muniz J."/>
            <person name="Nguyen L."/>
            <person name="Osuji N."/>
            <person name="Pu L.-L."/>
            <person name="Puazo M."/>
            <person name="Skinner E."/>
            <person name="Qu C."/>
            <person name="Quiroz J."/>
            <person name="Raj R."/>
            <person name="Weissenberger G."/>
            <person name="Xin Y."/>
            <person name="Zou X."/>
            <person name="Han Y."/>
            <person name="Worley K."/>
            <person name="Muzny D."/>
            <person name="Gibbs R."/>
        </authorList>
    </citation>
    <scope>NUCLEOTIDE SEQUENCE</scope>
    <source>
        <strain evidence="15">HAZT.00-mixed</strain>
        <tissue evidence="15">Whole organism</tissue>
    </source>
</reference>
<feature type="binding site" evidence="10">
    <location>
        <position position="335"/>
    </location>
    <ligand>
        <name>Ca(2+)</name>
        <dbReference type="ChEBI" id="CHEBI:29108"/>
        <label>5</label>
    </ligand>
</feature>
<feature type="binding site" evidence="10">
    <location>
        <position position="96"/>
    </location>
    <ligand>
        <name>Ca(2+)</name>
        <dbReference type="ChEBI" id="CHEBI:29108"/>
        <label>1</label>
    </ligand>
</feature>
<keyword evidence="6 10" id="KW-0862">Zinc</keyword>
<organism evidence="15">
    <name type="scientific">Hyalella azteca</name>
    <name type="common">Amphipod</name>
    <dbReference type="NCBI Taxonomy" id="294128"/>
    <lineage>
        <taxon>Eukaryota</taxon>
        <taxon>Metazoa</taxon>
        <taxon>Ecdysozoa</taxon>
        <taxon>Arthropoda</taxon>
        <taxon>Crustacea</taxon>
        <taxon>Multicrustacea</taxon>
        <taxon>Malacostraca</taxon>
        <taxon>Eumalacostraca</taxon>
        <taxon>Peracarida</taxon>
        <taxon>Amphipoda</taxon>
        <taxon>Senticaudata</taxon>
        <taxon>Talitrida</taxon>
        <taxon>Talitroidea</taxon>
        <taxon>Hyalellidae</taxon>
        <taxon>Hyalella</taxon>
    </lineage>
</organism>
<evidence type="ECO:0000256" key="2">
    <source>
        <dbReference type="ARBA" id="ARBA00022670"/>
    </source>
</evidence>
<evidence type="ECO:0000256" key="9">
    <source>
        <dbReference type="PIRSR" id="PIRSR621190-1"/>
    </source>
</evidence>
<feature type="region of interest" description="Disordered" evidence="12">
    <location>
        <begin position="169"/>
        <end position="212"/>
    </location>
</feature>
<dbReference type="InterPro" id="IPR006026">
    <property type="entry name" value="Peptidase_Metallo"/>
</dbReference>
<dbReference type="EMBL" id="JQDR03005640">
    <property type="protein sequence ID" value="KAA0201316.1"/>
    <property type="molecule type" value="Genomic_DNA"/>
</dbReference>
<evidence type="ECO:0000256" key="12">
    <source>
        <dbReference type="SAM" id="MobiDB-lite"/>
    </source>
</evidence>
<dbReference type="GO" id="GO:0030198">
    <property type="term" value="P:extracellular matrix organization"/>
    <property type="evidence" value="ECO:0007669"/>
    <property type="project" value="TreeGrafter"/>
</dbReference>
<feature type="binding site" evidence="10">
    <location>
        <position position="120"/>
    </location>
    <ligand>
        <name>Zn(2+)</name>
        <dbReference type="ChEBI" id="CHEBI:29105"/>
        <label>2</label>
        <note>catalytic</note>
    </ligand>
</feature>
<accession>A0A6A0H6E6</accession>
<keyword evidence="3 10" id="KW-0479">Metal-binding</keyword>
<evidence type="ECO:0000256" key="7">
    <source>
        <dbReference type="ARBA" id="ARBA00023049"/>
    </source>
</evidence>
<keyword evidence="8" id="KW-0865">Zymogen</keyword>
<dbReference type="GO" id="GO:0030574">
    <property type="term" value="P:collagen catabolic process"/>
    <property type="evidence" value="ECO:0007669"/>
    <property type="project" value="TreeGrafter"/>
</dbReference>
<dbReference type="InterPro" id="IPR000585">
    <property type="entry name" value="Hemopexin-like_dom"/>
</dbReference>
<feature type="binding site" evidence="10">
    <location>
        <position position="65"/>
    </location>
    <ligand>
        <name>Zn(2+)</name>
        <dbReference type="ChEBI" id="CHEBI:29105"/>
        <label>1</label>
    </ligand>
</feature>
<feature type="binding site" evidence="10">
    <location>
        <position position="393"/>
    </location>
    <ligand>
        <name>Ca(2+)</name>
        <dbReference type="ChEBI" id="CHEBI:29108"/>
        <label>4</label>
    </ligand>
</feature>
<evidence type="ECO:0000256" key="10">
    <source>
        <dbReference type="PIRSR" id="PIRSR621190-2"/>
    </source>
</evidence>
<comment type="cofactor">
    <cofactor evidence="10">
        <name>Ca(2+)</name>
        <dbReference type="ChEBI" id="CHEBI:29108"/>
    </cofactor>
    <text evidence="10">Can bind about 5 Ca(2+) ions per subunit.</text>
</comment>
<dbReference type="SMART" id="SM00120">
    <property type="entry name" value="HX"/>
    <property type="match status" value="2"/>
</dbReference>
<feature type="active site" evidence="9">
    <location>
        <position position="121"/>
    </location>
</feature>
<feature type="binding site" evidence="10">
    <location>
        <position position="138"/>
    </location>
    <ligand>
        <name>Zn(2+)</name>
        <dbReference type="ChEBI" id="CHEBI:29105"/>
        <label>2</label>
        <note>catalytic</note>
    </ligand>
</feature>
<protein>
    <recommendedName>
        <fullName evidence="14">Peptidase metallopeptidase domain-containing protein</fullName>
    </recommendedName>
</protein>
<reference evidence="15" key="2">
    <citation type="journal article" date="2018" name="Environ. Sci. Technol.">
        <title>The Toxicogenome of Hyalella azteca: A Model for Sediment Ecotoxicology and Evolutionary Toxicology.</title>
        <authorList>
            <person name="Poynton H.C."/>
            <person name="Hasenbein S."/>
            <person name="Benoit J.B."/>
            <person name="Sepulveda M.S."/>
            <person name="Poelchau M.F."/>
            <person name="Hughes D.S.T."/>
            <person name="Murali S.C."/>
            <person name="Chen S."/>
            <person name="Glastad K.M."/>
            <person name="Goodisman M.A.D."/>
            <person name="Werren J.H."/>
            <person name="Vineis J.H."/>
            <person name="Bowen J.L."/>
            <person name="Friedrich M."/>
            <person name="Jones J."/>
            <person name="Robertson H.M."/>
            <person name="Feyereisen R."/>
            <person name="Mechler-Hickson A."/>
            <person name="Mathers N."/>
            <person name="Lee C.E."/>
            <person name="Colbourne J.K."/>
            <person name="Biales A."/>
            <person name="Johnston J.S."/>
            <person name="Wellborn G.A."/>
            <person name="Rosendale A.J."/>
            <person name="Cridge A.G."/>
            <person name="Munoz-Torres M.C."/>
            <person name="Bain P.A."/>
            <person name="Manny A.R."/>
            <person name="Major K.M."/>
            <person name="Lambert F.N."/>
            <person name="Vulpe C.D."/>
            <person name="Tuck P."/>
            <person name="Blalock B.J."/>
            <person name="Lin Y.Y."/>
            <person name="Smith M.E."/>
            <person name="Ochoa-Acuna H."/>
            <person name="Chen M.M."/>
            <person name="Childers C.P."/>
            <person name="Qu J."/>
            <person name="Dugan S."/>
            <person name="Lee S.L."/>
            <person name="Chao H."/>
            <person name="Dinh H."/>
            <person name="Han Y."/>
            <person name="Doddapaneni H."/>
            <person name="Worley K.C."/>
            <person name="Muzny D.M."/>
            <person name="Gibbs R.A."/>
            <person name="Richards S."/>
        </authorList>
    </citation>
    <scope>NUCLEOTIDE SEQUENCE</scope>
    <source>
        <strain evidence="15">HAZT.00-mixed</strain>
        <tissue evidence="15">Whole organism</tissue>
    </source>
</reference>
<feature type="repeat" description="Hemopexin" evidence="11">
    <location>
        <begin position="389"/>
        <end position="435"/>
    </location>
</feature>
<feature type="binding site" evidence="10">
    <location>
        <position position="71"/>
    </location>
    <ligand>
        <name>Ca(2+)</name>
        <dbReference type="ChEBI" id="CHEBI:29108"/>
        <label>3</label>
    </ligand>
</feature>
<dbReference type="CDD" id="cd00094">
    <property type="entry name" value="HX"/>
    <property type="match status" value="1"/>
</dbReference>
<dbReference type="PROSITE" id="PS51642">
    <property type="entry name" value="HEMOPEXIN_2"/>
    <property type="match status" value="1"/>
</dbReference>
<dbReference type="GO" id="GO:0008270">
    <property type="term" value="F:zinc ion binding"/>
    <property type="evidence" value="ECO:0007669"/>
    <property type="project" value="InterPro"/>
</dbReference>
<dbReference type="SMART" id="SM00235">
    <property type="entry name" value="ZnMc"/>
    <property type="match status" value="1"/>
</dbReference>
<dbReference type="SUPFAM" id="SSF50923">
    <property type="entry name" value="Hemopexin-like domain"/>
    <property type="match status" value="1"/>
</dbReference>
<keyword evidence="5" id="KW-0378">Hydrolase</keyword>
<keyword evidence="2" id="KW-0645">Protease</keyword>
<dbReference type="Proteomes" id="UP000711488">
    <property type="component" value="Unassembled WGS sequence"/>
</dbReference>
<dbReference type="Pfam" id="PF00413">
    <property type="entry name" value="Peptidase_M10"/>
    <property type="match status" value="1"/>
</dbReference>
<feature type="binding site" evidence="10">
    <location>
        <position position="96"/>
    </location>
    <ligand>
        <name>Ca(2+)</name>
        <dbReference type="ChEBI" id="CHEBI:29108"/>
        <label>3</label>
    </ligand>
</feature>
<sequence>MQVQQHVLRHTHVKHVLRHTHVKHVLRHTHVYRIKITLIIKLATHIVCRSTCVCINDVFRGYHGDGYPFDGAGRTLAHAFYPGPGIGGDIHFDADEKWVQHLDSHNGSYEEVSLFLTAGHEIGHALGLYHSQAQNSIMSPYLFTYGPGTYELPHDDVAGIQDLYGVNENYESSSETKAQEEGDFSPGVVSPTLDPSVPSSPAPPLSSEPDPCDTSYDAISVIRRGVYIFRGKFPFILTNFLLRSQFFWRIDQRTVSQEPVELSRFWYCLPPNVTHVDAVYERPHQDTIVFFSGEGDGEVGLVVEYFVCRGNDELVDSGPLRRLGLPADLARLDAAFVWGHNTRTYFMANTMYWRWGPGGTCWVRDEYHVLEHVELDYPRDMSMWKGVPYDGIDAAFKLNGTTYFFKGKVFYEFDDLRMKVRPRSPLLSAPFWMGCPDNIANPRHAPGSVASGAVAPQVAGTISLVSTALVFLVALNILSIKSPHSLHRVT</sequence>
<feature type="binding site" evidence="10">
    <location>
        <position position="87"/>
    </location>
    <ligand>
        <name>Ca(2+)</name>
        <dbReference type="ChEBI" id="CHEBI:29108"/>
        <label>2</label>
    </ligand>
</feature>
<feature type="binding site" evidence="10">
    <location>
        <position position="124"/>
    </location>
    <ligand>
        <name>Zn(2+)</name>
        <dbReference type="ChEBI" id="CHEBI:29105"/>
        <label>2</label>
        <note>catalytic</note>
    </ligand>
</feature>
<dbReference type="InterPro" id="IPR001818">
    <property type="entry name" value="Pept_M10_metallopeptidase"/>
</dbReference>
<dbReference type="GO" id="GO:0031012">
    <property type="term" value="C:extracellular matrix"/>
    <property type="evidence" value="ECO:0007669"/>
    <property type="project" value="InterPro"/>
</dbReference>